<gene>
    <name evidence="2" type="ORF">OCBIM_22029458mg</name>
</gene>
<accession>A0A0L8GQW2</accession>
<reference evidence="2" key="1">
    <citation type="submission" date="2015-07" db="EMBL/GenBank/DDBJ databases">
        <title>MeaNS - Measles Nucleotide Surveillance Program.</title>
        <authorList>
            <person name="Tran T."/>
            <person name="Druce J."/>
        </authorList>
    </citation>
    <scope>NUCLEOTIDE SEQUENCE</scope>
    <source>
        <strain evidence="2">UCB-OBI-ISO-001</strain>
        <tissue evidence="2">Gonad</tissue>
    </source>
</reference>
<keyword evidence="1" id="KW-0812">Transmembrane</keyword>
<sequence>MVQALYNAFGYTVVDDGDSTGWFKVTTGVKQGCVMPGFLFFLAIGWVMQRTTEKHKNDIKWNLESTLEDFDFADNLALLSSTYEHIQSKTYRQAQNSIQKKLGKPKNVDGFWRLFRMSLMADTSNCFQVIVDDILF</sequence>
<name>A0A0L8GQW2_OCTBM</name>
<proteinExistence type="predicted"/>
<keyword evidence="1" id="KW-1133">Transmembrane helix</keyword>
<keyword evidence="1" id="KW-0472">Membrane</keyword>
<dbReference type="AlphaFoldDB" id="A0A0L8GQW2"/>
<evidence type="ECO:0000313" key="2">
    <source>
        <dbReference type="EMBL" id="KOF79456.1"/>
    </source>
</evidence>
<dbReference type="EMBL" id="KQ420753">
    <property type="protein sequence ID" value="KOF79456.1"/>
    <property type="molecule type" value="Genomic_DNA"/>
</dbReference>
<feature type="transmembrane region" description="Helical" evidence="1">
    <location>
        <begin position="29"/>
        <end position="48"/>
    </location>
</feature>
<evidence type="ECO:0000256" key="1">
    <source>
        <dbReference type="SAM" id="Phobius"/>
    </source>
</evidence>
<protein>
    <recommendedName>
        <fullName evidence="3">Reverse transcriptase domain-containing protein</fullName>
    </recommendedName>
</protein>
<dbReference type="PANTHER" id="PTHR47027">
    <property type="entry name" value="REVERSE TRANSCRIPTASE DOMAIN-CONTAINING PROTEIN"/>
    <property type="match status" value="1"/>
</dbReference>
<dbReference type="PANTHER" id="PTHR47027:SF20">
    <property type="entry name" value="REVERSE TRANSCRIPTASE-LIKE PROTEIN WITH RNA-DIRECTED DNA POLYMERASE DOMAIN"/>
    <property type="match status" value="1"/>
</dbReference>
<evidence type="ECO:0008006" key="3">
    <source>
        <dbReference type="Google" id="ProtNLM"/>
    </source>
</evidence>
<organism evidence="2">
    <name type="scientific">Octopus bimaculoides</name>
    <name type="common">California two-spotted octopus</name>
    <dbReference type="NCBI Taxonomy" id="37653"/>
    <lineage>
        <taxon>Eukaryota</taxon>
        <taxon>Metazoa</taxon>
        <taxon>Spiralia</taxon>
        <taxon>Lophotrochozoa</taxon>
        <taxon>Mollusca</taxon>
        <taxon>Cephalopoda</taxon>
        <taxon>Coleoidea</taxon>
        <taxon>Octopodiformes</taxon>
        <taxon>Octopoda</taxon>
        <taxon>Incirrata</taxon>
        <taxon>Octopodidae</taxon>
        <taxon>Octopus</taxon>
    </lineage>
</organism>